<organism evidence="2 3">
    <name type="scientific">Penicillium cinerascens</name>
    <dbReference type="NCBI Taxonomy" id="70096"/>
    <lineage>
        <taxon>Eukaryota</taxon>
        <taxon>Fungi</taxon>
        <taxon>Dikarya</taxon>
        <taxon>Ascomycota</taxon>
        <taxon>Pezizomycotina</taxon>
        <taxon>Eurotiomycetes</taxon>
        <taxon>Eurotiomycetidae</taxon>
        <taxon>Eurotiales</taxon>
        <taxon>Aspergillaceae</taxon>
        <taxon>Penicillium</taxon>
    </lineage>
</organism>
<keyword evidence="3" id="KW-1185">Reference proteome</keyword>
<sequence>MATPGTAAKLLGRVASQVYIKTFPAPKNLSERRQVLASLQKFGEVTTFLSLKYQSSRTELKNHRPILAIFDSGDAADRARAASPITVTLQPDSSANSSSTKAESQPQTISCTIEASMHDHDASIQRNPFHGTYGTVSKHGTIWQDMMGPKSRVPLRGLADVLQSSRKHSVHHESRSGEESELFNDVSSLIGLWEEGMQSAETKKEDKESETETEREKEEDKPRTGLKRVSRQMQRKESEDESDSMPWERGY</sequence>
<gene>
    <name evidence="2" type="ORF">N7498_001392</name>
</gene>
<dbReference type="AlphaFoldDB" id="A0A9W9NIL0"/>
<reference evidence="2" key="1">
    <citation type="submission" date="2022-12" db="EMBL/GenBank/DDBJ databases">
        <authorList>
            <person name="Petersen C."/>
        </authorList>
    </citation>
    <scope>NUCLEOTIDE SEQUENCE</scope>
    <source>
        <strain evidence="2">IBT 15544</strain>
    </source>
</reference>
<dbReference type="OrthoDB" id="5367448at2759"/>
<comment type="caution">
    <text evidence="2">The sequence shown here is derived from an EMBL/GenBank/DDBJ whole genome shotgun (WGS) entry which is preliminary data.</text>
</comment>
<feature type="compositionally biased region" description="Basic and acidic residues" evidence="1">
    <location>
        <begin position="201"/>
        <end position="223"/>
    </location>
</feature>
<reference evidence="2" key="2">
    <citation type="journal article" date="2023" name="IMA Fungus">
        <title>Comparative genomic study of the Penicillium genus elucidates a diverse pangenome and 15 lateral gene transfer events.</title>
        <authorList>
            <person name="Petersen C."/>
            <person name="Sorensen T."/>
            <person name="Nielsen M.R."/>
            <person name="Sondergaard T.E."/>
            <person name="Sorensen J.L."/>
            <person name="Fitzpatrick D.A."/>
            <person name="Frisvad J.C."/>
            <person name="Nielsen K.L."/>
        </authorList>
    </citation>
    <scope>NUCLEOTIDE SEQUENCE</scope>
    <source>
        <strain evidence="2">IBT 15544</strain>
    </source>
</reference>
<feature type="region of interest" description="Disordered" evidence="1">
    <location>
        <begin position="164"/>
        <end position="183"/>
    </location>
</feature>
<evidence type="ECO:0000256" key="1">
    <source>
        <dbReference type="SAM" id="MobiDB-lite"/>
    </source>
</evidence>
<dbReference type="Proteomes" id="UP001150904">
    <property type="component" value="Unassembled WGS sequence"/>
</dbReference>
<evidence type="ECO:0000313" key="3">
    <source>
        <dbReference type="Proteomes" id="UP001150904"/>
    </source>
</evidence>
<proteinExistence type="predicted"/>
<dbReference type="EMBL" id="JAPQKR010000004">
    <property type="protein sequence ID" value="KAJ5219293.1"/>
    <property type="molecule type" value="Genomic_DNA"/>
</dbReference>
<evidence type="ECO:0000313" key="2">
    <source>
        <dbReference type="EMBL" id="KAJ5219293.1"/>
    </source>
</evidence>
<feature type="region of interest" description="Disordered" evidence="1">
    <location>
        <begin position="193"/>
        <end position="251"/>
    </location>
</feature>
<accession>A0A9W9NIL0</accession>
<protein>
    <submittedName>
        <fullName evidence="2">Uncharacterized protein</fullName>
    </submittedName>
</protein>
<dbReference type="GeneID" id="83175755"/>
<dbReference type="RefSeq" id="XP_058313866.1">
    <property type="nucleotide sequence ID" value="XM_058448455.1"/>
</dbReference>
<name>A0A9W9NIL0_9EURO</name>